<dbReference type="Proteomes" id="UP000030671">
    <property type="component" value="Unassembled WGS sequence"/>
</dbReference>
<dbReference type="HOGENOM" id="CLU_029630_1_0_1"/>
<dbReference type="eggNOG" id="ENOG502QVCK">
    <property type="taxonomic scope" value="Eukaryota"/>
</dbReference>
<dbReference type="EMBL" id="KI925456">
    <property type="protein sequence ID" value="ETW84528.1"/>
    <property type="molecule type" value="Genomic_DNA"/>
</dbReference>
<dbReference type="RefSeq" id="XP_009544189.1">
    <property type="nucleotide sequence ID" value="XM_009545894.1"/>
</dbReference>
<feature type="region of interest" description="Disordered" evidence="1">
    <location>
        <begin position="363"/>
        <end position="411"/>
    </location>
</feature>
<dbReference type="KEGG" id="hir:HETIRDRAFT_433320"/>
<organism evidence="3 4">
    <name type="scientific">Heterobasidion irregulare (strain TC 32-1)</name>
    <dbReference type="NCBI Taxonomy" id="747525"/>
    <lineage>
        <taxon>Eukaryota</taxon>
        <taxon>Fungi</taxon>
        <taxon>Dikarya</taxon>
        <taxon>Basidiomycota</taxon>
        <taxon>Agaricomycotina</taxon>
        <taxon>Agaricomycetes</taxon>
        <taxon>Russulales</taxon>
        <taxon>Bondarzewiaceae</taxon>
        <taxon>Heterobasidion</taxon>
        <taxon>Heterobasidion annosum species complex</taxon>
    </lineage>
</organism>
<dbReference type="GeneID" id="20674663"/>
<dbReference type="InParanoid" id="W4KFB1"/>
<dbReference type="AlphaFoldDB" id="W4KFB1"/>
<evidence type="ECO:0000256" key="1">
    <source>
        <dbReference type="SAM" id="MobiDB-lite"/>
    </source>
</evidence>
<dbReference type="InterPro" id="IPR009078">
    <property type="entry name" value="Ferritin-like_SF"/>
</dbReference>
<feature type="region of interest" description="Disordered" evidence="1">
    <location>
        <begin position="305"/>
        <end position="325"/>
    </location>
</feature>
<feature type="chain" id="PRO_5004845352" description="Ferritin-like domain-containing protein" evidence="2">
    <location>
        <begin position="19"/>
        <end position="411"/>
    </location>
</feature>
<feature type="signal peptide" evidence="2">
    <location>
        <begin position="1"/>
        <end position="18"/>
    </location>
</feature>
<evidence type="ECO:0000313" key="4">
    <source>
        <dbReference type="Proteomes" id="UP000030671"/>
    </source>
</evidence>
<gene>
    <name evidence="3" type="ORF">HETIRDRAFT_433320</name>
</gene>
<name>W4KFB1_HETIT</name>
<sequence length="411" mass="41728">MRFTASFVALLSSLLVSAAPVSRTVTDNNLLVLQFANVLEQLETQFYTQALQKFQTSDFISAGFSSAQIPIEAFTAIQFDEATHTTILQETIVSLGSQPLNTCSFDFSSVLTDVTTMAATARLVENVGVAAYLGAAHLVTDPTILTAAASIMTIEARHQTVLNILASGTSIPQAFDIFLSPPEVLAIAGGFISGCDLGIQANPALSLTNTGSVGEGTLLTFSSPAMTGSTDGMFCQMIAGGFPFSISLPLSQCNVPANLTGPVAIFITSDNQPLNNNARDQATDKIVAGPTMAFIDNKPELLSSLVRNTGSSSGSSSNSVDSTTTISPSQASAIINSASAATATASVTGSASPASATGSASAAASTASASSSSSNNAVQAAGTLGGPNLYVGPSPDGKTMVLGWSTVPAPQ</sequence>
<evidence type="ECO:0008006" key="5">
    <source>
        <dbReference type="Google" id="ProtNLM"/>
    </source>
</evidence>
<reference evidence="3 4" key="1">
    <citation type="journal article" date="2012" name="New Phytol.">
        <title>Insight into trade-off between wood decay and parasitism from the genome of a fungal forest pathogen.</title>
        <authorList>
            <person name="Olson A."/>
            <person name="Aerts A."/>
            <person name="Asiegbu F."/>
            <person name="Belbahri L."/>
            <person name="Bouzid O."/>
            <person name="Broberg A."/>
            <person name="Canback B."/>
            <person name="Coutinho P.M."/>
            <person name="Cullen D."/>
            <person name="Dalman K."/>
            <person name="Deflorio G."/>
            <person name="van Diepen L.T."/>
            <person name="Dunand C."/>
            <person name="Duplessis S."/>
            <person name="Durling M."/>
            <person name="Gonthier P."/>
            <person name="Grimwood J."/>
            <person name="Fossdal C.G."/>
            <person name="Hansson D."/>
            <person name="Henrissat B."/>
            <person name="Hietala A."/>
            <person name="Himmelstrand K."/>
            <person name="Hoffmeister D."/>
            <person name="Hogberg N."/>
            <person name="James T.Y."/>
            <person name="Karlsson M."/>
            <person name="Kohler A."/>
            <person name="Kues U."/>
            <person name="Lee Y.H."/>
            <person name="Lin Y.C."/>
            <person name="Lind M."/>
            <person name="Lindquist E."/>
            <person name="Lombard V."/>
            <person name="Lucas S."/>
            <person name="Lunden K."/>
            <person name="Morin E."/>
            <person name="Murat C."/>
            <person name="Park J."/>
            <person name="Raffaello T."/>
            <person name="Rouze P."/>
            <person name="Salamov A."/>
            <person name="Schmutz J."/>
            <person name="Solheim H."/>
            <person name="Stahlberg J."/>
            <person name="Velez H."/>
            <person name="de Vries R.P."/>
            <person name="Wiebenga A."/>
            <person name="Woodward S."/>
            <person name="Yakovlev I."/>
            <person name="Garbelotto M."/>
            <person name="Martin F."/>
            <person name="Grigoriev I.V."/>
            <person name="Stenlid J."/>
        </authorList>
    </citation>
    <scope>NUCLEOTIDE SEQUENCE [LARGE SCALE GENOMIC DNA]</scope>
    <source>
        <strain evidence="3 4">TC 32-1</strain>
    </source>
</reference>
<dbReference type="Pfam" id="PF13668">
    <property type="entry name" value="Ferritin_2"/>
    <property type="match status" value="1"/>
</dbReference>
<dbReference type="SUPFAM" id="SSF47240">
    <property type="entry name" value="Ferritin-like"/>
    <property type="match status" value="1"/>
</dbReference>
<feature type="compositionally biased region" description="Low complexity" evidence="1">
    <location>
        <begin position="363"/>
        <end position="381"/>
    </location>
</feature>
<protein>
    <recommendedName>
        <fullName evidence="5">Ferritin-like domain-containing protein</fullName>
    </recommendedName>
</protein>
<keyword evidence="2" id="KW-0732">Signal</keyword>
<evidence type="ECO:0000256" key="2">
    <source>
        <dbReference type="SAM" id="SignalP"/>
    </source>
</evidence>
<keyword evidence="4" id="KW-1185">Reference proteome</keyword>
<proteinExistence type="predicted"/>
<dbReference type="OrthoDB" id="1001765at2759"/>
<dbReference type="CDD" id="cd00657">
    <property type="entry name" value="Ferritin_like"/>
    <property type="match status" value="1"/>
</dbReference>
<accession>W4KFB1</accession>
<evidence type="ECO:0000313" key="3">
    <source>
        <dbReference type="EMBL" id="ETW84528.1"/>
    </source>
</evidence>